<evidence type="ECO:0000313" key="1">
    <source>
        <dbReference type="EMBL" id="KAB5594153.1"/>
    </source>
</evidence>
<name>A0A5N5QRG3_9AGAM</name>
<organism evidence="1 2">
    <name type="scientific">Ceratobasidium theobromae</name>
    <dbReference type="NCBI Taxonomy" id="1582974"/>
    <lineage>
        <taxon>Eukaryota</taxon>
        <taxon>Fungi</taxon>
        <taxon>Dikarya</taxon>
        <taxon>Basidiomycota</taxon>
        <taxon>Agaricomycotina</taxon>
        <taxon>Agaricomycetes</taxon>
        <taxon>Cantharellales</taxon>
        <taxon>Ceratobasidiaceae</taxon>
        <taxon>Ceratobasidium</taxon>
    </lineage>
</organism>
<dbReference type="AlphaFoldDB" id="A0A5N5QRG3"/>
<sequence>MHANRSISPQINLTTGALLEGVDLGLNNGRATFDCRQDGVWSAPRTVVEMIWYSEQSATNNTHDHIVLKLLDIVRGGEVWIRFKPYSGGSVIGDVSFTATSIIPPNSSLRANINFVNGLEYQAVLEVREKMSRLFQTPVDNKHRPFRTAAFAEMLSLCIGQGVGMCSPQDLCEIWPSMPDSDRRLFGFKWYELADGSGVEYLVLHLEGTSDFMATGNWWVRLERREMMDQVAISGNQNMVIHAGSTLKHEMTFETGVHFEKVISVLRSVPIGFNTISEDCWFYASTIAHKLSMEAGDDLCECRAEDLCEIWSGERGSQMLVNRIQCFQESMESPPEYLLLNISMSKYDGRGLWVRLGKTAQLGQDEGYALISRNRRRLIGRESIMLADIAFEALKFGGIVAALKQTNRPKGRALAMTIRNPYLVRPVEVVRAVTGSQRFHFWVEGAMNLLDAFGH</sequence>
<protein>
    <submittedName>
        <fullName evidence="1">Uncharacterized protein</fullName>
    </submittedName>
</protein>
<dbReference type="EMBL" id="SSOP01000024">
    <property type="protein sequence ID" value="KAB5594153.1"/>
    <property type="molecule type" value="Genomic_DNA"/>
</dbReference>
<dbReference type="Proteomes" id="UP000383932">
    <property type="component" value="Unassembled WGS sequence"/>
</dbReference>
<dbReference type="OrthoDB" id="3136597at2759"/>
<reference evidence="1 2" key="1">
    <citation type="journal article" date="2019" name="Fungal Biol. Biotechnol.">
        <title>Draft genome sequence of fastidious pathogen Ceratobasidium theobromae, which causes vascular-streak dieback in Theobroma cacao.</title>
        <authorList>
            <person name="Ali S.S."/>
            <person name="Asman A."/>
            <person name="Shao J."/>
            <person name="Firmansyah A.P."/>
            <person name="Susilo A.W."/>
            <person name="Rosmana A."/>
            <person name="McMahon P."/>
            <person name="Junaid M."/>
            <person name="Guest D."/>
            <person name="Kheng T.Y."/>
            <person name="Meinhardt L.W."/>
            <person name="Bailey B.A."/>
        </authorList>
    </citation>
    <scope>NUCLEOTIDE SEQUENCE [LARGE SCALE GENOMIC DNA]</scope>
    <source>
        <strain evidence="1 2">CT2</strain>
    </source>
</reference>
<proteinExistence type="predicted"/>
<accession>A0A5N5QRG3</accession>
<keyword evidence="2" id="KW-1185">Reference proteome</keyword>
<evidence type="ECO:0000313" key="2">
    <source>
        <dbReference type="Proteomes" id="UP000383932"/>
    </source>
</evidence>
<gene>
    <name evidence="1" type="ORF">CTheo_2369</name>
</gene>
<comment type="caution">
    <text evidence="1">The sequence shown here is derived from an EMBL/GenBank/DDBJ whole genome shotgun (WGS) entry which is preliminary data.</text>
</comment>